<evidence type="ECO:0000313" key="4">
    <source>
        <dbReference type="Proteomes" id="UP001555100"/>
    </source>
</evidence>
<gene>
    <name evidence="3" type="ORF">V3M73_10915</name>
</gene>
<evidence type="ECO:0000259" key="2">
    <source>
        <dbReference type="Pfam" id="PF13229"/>
    </source>
</evidence>
<feature type="signal peptide" evidence="1">
    <location>
        <begin position="1"/>
        <end position="29"/>
    </location>
</feature>
<dbReference type="InterPro" id="IPR006626">
    <property type="entry name" value="PbH1"/>
</dbReference>
<keyword evidence="4" id="KW-1185">Reference proteome</keyword>
<dbReference type="InterPro" id="IPR012334">
    <property type="entry name" value="Pectin_lyas_fold"/>
</dbReference>
<feature type="domain" description="Right handed beta helix" evidence="2">
    <location>
        <begin position="268"/>
        <end position="418"/>
    </location>
</feature>
<dbReference type="SUPFAM" id="SSF51126">
    <property type="entry name" value="Pectin lyase-like"/>
    <property type="match status" value="1"/>
</dbReference>
<sequence>MGSHKWLRAVCASTLATVGVAGASVPAAAQDDVAQPHVTYVACDAPAGGDGTQAHPFRDIKDLDGKAVFGPGKQVLFKRGCSFAGNIAVDASGAEGSPTVVGAYGTGERPILDGQSSPENQRAVIEVQDKSYVTVQDLHVKGGYFNNVYVHAQKGKTVKGITVQRLEIEENNWKGGAQNDGFKVDNFWVMGVGGVIVMPCSASAHIEDVLIDQVVASKQHYAGVQVGYHQLYPWEDFANKKQPVRDGYMIPGCFDAESPKYPLVSPVDGVRNAVISNSKLFDNDAMGVGIFGATNVLLRNNDLYGNGSGPVGKSPKPGMNTMNGTGAWWDTTENVTAEWNNAYKNKVGWTGNDGTGLDADRNTKNSIIRYNYLHDNAGYGASVIAAYGDASTSIHSNVIANNGADTDVMVSTYSSKKEDGTSVTGRVNGLWIFGNTIYRGDGKGGASGIKLQTAYAPNAPVAIPNNIIRRADGGTAFAYANGNSAKNVTVREQNLINSGAQQGDISGEPTFLSTALTDQWPTAAMRLSPQSPGAQDAAAYTAKLLPGIPPANVAALRDLWGKAIPAAGGFAVGADALIADDLTPLTKPVMAKIDAQKGEVGKPIAPIVIPIANRSGAAFNTVETTGLPAGLHARLDGDKVVISGTPKGTIAGPVGVSVYYTFPGAVNPRMESAAAGQIETSFALDVKPTVRDG</sequence>
<protein>
    <submittedName>
        <fullName evidence="3">Right-handed parallel beta-helix repeat-containing protein</fullName>
    </submittedName>
</protein>
<comment type="caution">
    <text evidence="3">The sequence shown here is derived from an EMBL/GenBank/DDBJ whole genome shotgun (WGS) entry which is preliminary data.</text>
</comment>
<feature type="non-terminal residue" evidence="3">
    <location>
        <position position="693"/>
    </location>
</feature>
<dbReference type="InterPro" id="IPR013783">
    <property type="entry name" value="Ig-like_fold"/>
</dbReference>
<accession>A0ABV3NE73</accession>
<organism evidence="3 4">
    <name type="scientific">Trueperella pyogenes</name>
    <dbReference type="NCBI Taxonomy" id="1661"/>
    <lineage>
        <taxon>Bacteria</taxon>
        <taxon>Bacillati</taxon>
        <taxon>Actinomycetota</taxon>
        <taxon>Actinomycetes</taxon>
        <taxon>Actinomycetales</taxon>
        <taxon>Actinomycetaceae</taxon>
        <taxon>Trueperella</taxon>
    </lineage>
</organism>
<dbReference type="Pfam" id="PF13229">
    <property type="entry name" value="Beta_helix"/>
    <property type="match status" value="1"/>
</dbReference>
<evidence type="ECO:0000256" key="1">
    <source>
        <dbReference type="SAM" id="SignalP"/>
    </source>
</evidence>
<dbReference type="RefSeq" id="WP_367246489.1">
    <property type="nucleotide sequence ID" value="NZ_JBAGNM010000046.1"/>
</dbReference>
<name>A0ABV3NE73_9ACTO</name>
<dbReference type="Gene3D" id="2.160.20.10">
    <property type="entry name" value="Single-stranded right-handed beta-helix, Pectin lyase-like"/>
    <property type="match status" value="1"/>
</dbReference>
<dbReference type="InterPro" id="IPR039448">
    <property type="entry name" value="Beta_helix"/>
</dbReference>
<evidence type="ECO:0000313" key="3">
    <source>
        <dbReference type="EMBL" id="MEW6955523.1"/>
    </source>
</evidence>
<keyword evidence="1" id="KW-0732">Signal</keyword>
<dbReference type="Proteomes" id="UP001555100">
    <property type="component" value="Unassembled WGS sequence"/>
</dbReference>
<dbReference type="EMBL" id="JBAGNM010000046">
    <property type="protein sequence ID" value="MEW6955523.1"/>
    <property type="molecule type" value="Genomic_DNA"/>
</dbReference>
<dbReference type="SMART" id="SM00710">
    <property type="entry name" value="PbH1"/>
    <property type="match status" value="8"/>
</dbReference>
<dbReference type="InterPro" id="IPR011050">
    <property type="entry name" value="Pectin_lyase_fold/virulence"/>
</dbReference>
<dbReference type="Gene3D" id="2.60.40.10">
    <property type="entry name" value="Immunoglobulins"/>
    <property type="match status" value="1"/>
</dbReference>
<feature type="chain" id="PRO_5046632754" evidence="1">
    <location>
        <begin position="30"/>
        <end position="693"/>
    </location>
</feature>
<proteinExistence type="predicted"/>
<reference evidence="3 4" key="1">
    <citation type="submission" date="2024-01" db="EMBL/GenBank/DDBJ databases">
        <title>Genomic analysis and antimicrobial resistance profiles of Trueperella pyogenes isolated from domestic and wild animals.</title>
        <authorList>
            <person name="Magossi G."/>
            <person name="Gzyl K.E."/>
            <person name="Holman D.B."/>
            <person name="Amat S."/>
        </authorList>
    </citation>
    <scope>NUCLEOTIDE SEQUENCE [LARGE SCALE GENOMIC DNA]</scope>
    <source>
        <strain evidence="3 4">1494</strain>
    </source>
</reference>